<keyword evidence="2" id="KW-0808">Transferase</keyword>
<comment type="caution">
    <text evidence="2">The sequence shown here is derived from an EMBL/GenBank/DDBJ whole genome shotgun (WGS) entry which is preliminary data.</text>
</comment>
<dbReference type="Gene3D" id="3.40.50.2000">
    <property type="entry name" value="Glycogen Phosphorylase B"/>
    <property type="match status" value="1"/>
</dbReference>
<dbReference type="CDD" id="cd04186">
    <property type="entry name" value="GT_2_like_c"/>
    <property type="match status" value="1"/>
</dbReference>
<dbReference type="OrthoDB" id="5291101at2"/>
<dbReference type="PANTHER" id="PTHR43179">
    <property type="entry name" value="RHAMNOSYLTRANSFERASE WBBL"/>
    <property type="match status" value="1"/>
</dbReference>
<gene>
    <name evidence="2" type="ORF">C8N43_2408</name>
</gene>
<name>A0A2T6BP24_9RHOB</name>
<proteinExistence type="predicted"/>
<dbReference type="Pfam" id="PF00535">
    <property type="entry name" value="Glycos_transf_2"/>
    <property type="match status" value="1"/>
</dbReference>
<dbReference type="EMBL" id="QBKS01000001">
    <property type="protein sequence ID" value="PTX57737.1"/>
    <property type="molecule type" value="Genomic_DNA"/>
</dbReference>
<dbReference type="RefSeq" id="WP_107845813.1">
    <property type="nucleotide sequence ID" value="NZ_QBKS01000001.1"/>
</dbReference>
<dbReference type="GO" id="GO:0016740">
    <property type="term" value="F:transferase activity"/>
    <property type="evidence" value="ECO:0007669"/>
    <property type="project" value="UniProtKB-KW"/>
</dbReference>
<dbReference type="InterPro" id="IPR001173">
    <property type="entry name" value="Glyco_trans_2-like"/>
</dbReference>
<evidence type="ECO:0000313" key="3">
    <source>
        <dbReference type="Proteomes" id="UP000243978"/>
    </source>
</evidence>
<evidence type="ECO:0000313" key="2">
    <source>
        <dbReference type="EMBL" id="PTX57737.1"/>
    </source>
</evidence>
<dbReference type="Pfam" id="PF13692">
    <property type="entry name" value="Glyco_trans_1_4"/>
    <property type="match status" value="1"/>
</dbReference>
<dbReference type="Gene3D" id="3.90.550.10">
    <property type="entry name" value="Spore Coat Polysaccharide Biosynthesis Protein SpsA, Chain A"/>
    <property type="match status" value="1"/>
</dbReference>
<dbReference type="InterPro" id="IPR029044">
    <property type="entry name" value="Nucleotide-diphossugar_trans"/>
</dbReference>
<accession>A0A2T6BP24</accession>
<dbReference type="Proteomes" id="UP000243978">
    <property type="component" value="Unassembled WGS sequence"/>
</dbReference>
<dbReference type="AlphaFoldDB" id="A0A2T6BP24"/>
<feature type="domain" description="Glycosyltransferase 2-like" evidence="1">
    <location>
        <begin position="332"/>
        <end position="451"/>
    </location>
</feature>
<dbReference type="PANTHER" id="PTHR43179:SF7">
    <property type="entry name" value="RHAMNOSYLTRANSFERASE WBBL"/>
    <property type="match status" value="1"/>
</dbReference>
<dbReference type="SUPFAM" id="SSF53756">
    <property type="entry name" value="UDP-Glycosyltransferase/glycogen phosphorylase"/>
    <property type="match status" value="1"/>
</dbReference>
<evidence type="ECO:0000259" key="1">
    <source>
        <dbReference type="Pfam" id="PF00535"/>
    </source>
</evidence>
<reference evidence="2 3" key="1">
    <citation type="submission" date="2018-04" db="EMBL/GenBank/DDBJ databases">
        <title>Genomic Encyclopedia of Archaeal and Bacterial Type Strains, Phase II (KMG-II): from individual species to whole genera.</title>
        <authorList>
            <person name="Goeker M."/>
        </authorList>
    </citation>
    <scope>NUCLEOTIDE SEQUENCE [LARGE SCALE GENOMIC DNA]</scope>
    <source>
        <strain evidence="2 3">DSM 100977</strain>
    </source>
</reference>
<keyword evidence="3" id="KW-1185">Reference proteome</keyword>
<dbReference type="SUPFAM" id="SSF53448">
    <property type="entry name" value="Nucleotide-diphospho-sugar transferases"/>
    <property type="match status" value="1"/>
</dbReference>
<sequence>MIFDRSFYLAQNQDVHEAGIDPQKHFKAHGRAELRNPHPLIDLKYIASQLEGSDSDPLDALSSSGSRVNPSPIFDVSFVADQLGLGSEKTSYDILEAFLDLQDRDAIRPNLLFLPAFVARQIEVPEGSSALEQYLAAGWTALPVHPLVEFDRISGSGPHGLSEADGRTMLEALLTKDLGLRASCSPLFDAAYYAAHSGCEEDTLVGCLTHYLREGENRGLRPNPYFNPRTYADAYMGGGSTSGALEHYALNGREPHITLVPDFSHRFYHARNPGVDAYSRTPLDHYLRHGLDEGRIRQPSPPWLDDFASWDFVRDDVRSAFSEARTATPQVCVVIPVFDQFNYTLRCVWSILKAKEQTPIEIIIADDGSTDETEQFFGSLPGLTYFRNPENLGFLRNCNAAAAQSKAPFVYFLNNDTAVLPGWIDRLMDTMDRIPEAGLVGSKLVYPNGLLQESGGMIWRDGGGANIGRYSDASEPGYNTLRDVDYVSGAGIMVRRTAWDRLGGFDERYVPAYCEDSDLAMALRQHGYRVLVNPSSAIVHFEGISLGRSVQSGIKSYQVVNQQKLREKWEFALERHLPAQQEDPRELGENLRPRILIIDAVTPRPDHDAGSVTSVWFMKLLVQLGYDVTFVAQNLLRDGHYSQALQDEGIELLYMPYVTNLETYIRNYGHRFDLFFLYRVSAGGHFARSIQRLYPKTPIIFDTVDLHFLRMEREAKLGGSRPEELAHANEVRRMELGLIETTNATIILSQAEREVLQKLGHTASLSVIPLVLESQRDVAPRKGRTGIAFVGGYQHTPNVDAVVSFIEEIWPDLHEACPDLIFHIVGSHPPAEILELEGANVIVEGFVEDLDGFLAQRIATIAPLKYGAGIKGKIGSSLAAGVPCIATTIAAEGMGLEDGKEILIADGASATIDAVKNLIKDDKAWKALSQAGLKFVDRNFAPRAIRRQLFELFAKADVVPFRGTCPISGMRETRRFDSWDRPKSLRSGPDGSDVAERVLAQALISSFPDAGSSLHDWQKAPTQIFVQGECPVLEKALSEKGALSELETAGCVVVELELSNQTATSISDILMTLPLGVSELKLACTPKRETHAERVIADAEAISEIVFALKASEHWDVRTDRFALPDCALTGTVLIEARRRHSPDGET</sequence>
<dbReference type="CDD" id="cd03801">
    <property type="entry name" value="GT4_PimA-like"/>
    <property type="match status" value="1"/>
</dbReference>
<organism evidence="2 3">
    <name type="scientific">Litoreibacter ponti</name>
    <dbReference type="NCBI Taxonomy" id="1510457"/>
    <lineage>
        <taxon>Bacteria</taxon>
        <taxon>Pseudomonadati</taxon>
        <taxon>Pseudomonadota</taxon>
        <taxon>Alphaproteobacteria</taxon>
        <taxon>Rhodobacterales</taxon>
        <taxon>Roseobacteraceae</taxon>
        <taxon>Litoreibacter</taxon>
    </lineage>
</organism>
<protein>
    <submittedName>
        <fullName evidence="2">GT2 family glycosyltransferase</fullName>
    </submittedName>
</protein>